<name>A0AA39FA94_9HYME</name>
<gene>
    <name evidence="1" type="ORF">PV328_004311</name>
</gene>
<sequence>MEPSLYLQAIQNVAGSTPGEKYETLNRIAREIVALSHGQNDTIQVQLSLKVPEVLVPLVKVEIAKILRQPDGIVEALTSDDASVFRRALQAKWFFDGSIENVTDIHCFQDRIFSCISIKNRRKVIAKLSIYLAANKKENIAEEFYLTLSDLYGVKVLEPLLLACSESFVWRTIIKRQLVLSVKIVGQLYLKYPDIIVKYLQLSKSSDESYERNIHVIPIENYSAFLPRLNNKHTNVYVDLIEAHSAFGIRLSRKCTTKFLKYATDILIQKPDEFTPIMSLKSITSKLTKEQFKLFFRNLFLINKTREFYKFSFGEMYNYLQYYPSDEKVSLILSTYEEVYNESFLDRDDLIQLEVLNLLSPDDRVKVAKKKLEKDPIWNMTTYWPSGLWRCYLPISESIPIIKNKIDETSIAEHRGVLLKQLIYSCKVNNDEDALLKVLGYIETRHKDESADILLRVIELLLNEFETQNLSIHHWKVLDNIIQLLHNKNEIRSGYHTAEKLIIAKIHFNLVNKSSITETIKFLFKFKADNEFYSRNWNILEDYPEYERKCLEEFINISSSSSLKDDLKLKFINSFLKAINYFNMRIRRTKNKIETIKIENYSWLSTEISQLVNNDDYRVFTLREELKIHNLNLYYAWVGEKNQSVNLYSVEEFNEWIKHSDIMKIQWEKFSTECQRFIHRKYIQRFIRKCRWYQDLPIKFAEKCFKDLTENKVTQALIVLALLYDGPAFERIINLFLPTSSSIDVKSESVKKNYLIMQSIPRALSFVNPPVSLDVTLKFCQKNIIHMAGNWIKVLALQTPVDKLIPFTIKLMNQPVSISKHFIRIFVTAANINELHSVLMNLWRTERRLTIRTLVFNKIFDSFVTNLSHKTWLLLNDCLDGLTADDKERLSTLCCLQKIPNEYIVNYKPDKFVPIMSLKSITSKLTKEQFKLLLRNLFLINKSNKYLKFSFMEMYKYLEYYPSDEKVSLILSTYEEVYNSSFLDRDDLIRSEVLNLLSPEDRVKVARKKLEKDPSWYRFYPYSETWRCYLSISESIPMIKNQISKTNAEDLKLDLFKYMTHSCKINNDEDALLKVLEYIETRHQNERGDVLLRVFEKLLDEFQTHKLSIHHWKVLDNIIQLLHIKNELKLKYNIAEKLIIAKIHFNLVNKLSITETIKFLFHFKTTNECSGGNWNILEDYPEYHRKCLEEFINILSSSSLEDNSKIELINSFLCAINKFNEWMSCNKNENKLMKVENYSWLLAEISQLVNNDDDKVFTLRENLRKHNLNLYYDWVKEKHQIININSEKEFNEWIKNPEKMKIHWEKFSTECKKLIHRKYIRRFIKKCRWYQNLPIKFAEKCFKDLTENRNTQALIVLALLYEGPVFERIINLFLPTSSSIDVQSESAKKNYSIMESIPRALSFVNPPVSLDVTLKFSANINELHSVLMNLWRTERRLAIRTLVFNKILDSFVTNLSHKTWLLLNDCLDGLTADDKERLSTLCCLQKIPNEYIVNYVRKLFAILTKFQRLNDKIDPEFIWSHIVRLLQLESNIAVLFPEEFHQEILKTYFTDMSLPSYVSDAAQYYLINAYINPSMEKLESRLSFYSELFIDILKNQWDIPDPREPNVFPANYMVDTKMIDILYHIEDNNIRNQFIDVALNSFRSVLSPLQAPLFYSYYIFVSLYHGNEMSGDEYAKQIGKIIPSLIDTFSDGFIFEFSKTLCKCLELLWKDADLREEVTIDIIEGLLKLNIEHAILLATAILMFQRIEKNNERYTNILQTLRKQKNPAVVAQACLRINSQSYK</sequence>
<accession>A0AA39FA94</accession>
<dbReference type="Proteomes" id="UP001168990">
    <property type="component" value="Unassembled WGS sequence"/>
</dbReference>
<dbReference type="EMBL" id="JAQQBS010001422">
    <property type="protein sequence ID" value="KAK0165827.1"/>
    <property type="molecule type" value="Genomic_DNA"/>
</dbReference>
<reference evidence="1" key="1">
    <citation type="journal article" date="2023" name="bioRxiv">
        <title>Scaffold-level genome assemblies of two parasitoid biocontrol wasps reveal the parthenogenesis mechanism and an associated novel virus.</title>
        <authorList>
            <person name="Inwood S."/>
            <person name="Skelly J."/>
            <person name="Guhlin J."/>
            <person name="Harrop T."/>
            <person name="Goldson S."/>
            <person name="Dearden P."/>
        </authorList>
    </citation>
    <scope>NUCLEOTIDE SEQUENCE</scope>
    <source>
        <strain evidence="1">Irish</strain>
        <tissue evidence="1">Whole body</tissue>
    </source>
</reference>
<organism evidence="1 2">
    <name type="scientific">Microctonus aethiopoides</name>
    <dbReference type="NCBI Taxonomy" id="144406"/>
    <lineage>
        <taxon>Eukaryota</taxon>
        <taxon>Metazoa</taxon>
        <taxon>Ecdysozoa</taxon>
        <taxon>Arthropoda</taxon>
        <taxon>Hexapoda</taxon>
        <taxon>Insecta</taxon>
        <taxon>Pterygota</taxon>
        <taxon>Neoptera</taxon>
        <taxon>Endopterygota</taxon>
        <taxon>Hymenoptera</taxon>
        <taxon>Apocrita</taxon>
        <taxon>Ichneumonoidea</taxon>
        <taxon>Braconidae</taxon>
        <taxon>Euphorinae</taxon>
        <taxon>Microctonus</taxon>
    </lineage>
</organism>
<keyword evidence="2" id="KW-1185">Reference proteome</keyword>
<comment type="caution">
    <text evidence="1">The sequence shown here is derived from an EMBL/GenBank/DDBJ whole genome shotgun (WGS) entry which is preliminary data.</text>
</comment>
<protein>
    <submittedName>
        <fullName evidence="1">Uncharacterized protein</fullName>
    </submittedName>
</protein>
<evidence type="ECO:0000313" key="2">
    <source>
        <dbReference type="Proteomes" id="UP001168990"/>
    </source>
</evidence>
<evidence type="ECO:0000313" key="1">
    <source>
        <dbReference type="EMBL" id="KAK0165827.1"/>
    </source>
</evidence>
<reference evidence="1" key="2">
    <citation type="submission" date="2023-03" db="EMBL/GenBank/DDBJ databases">
        <authorList>
            <person name="Inwood S.N."/>
            <person name="Skelly J.G."/>
            <person name="Guhlin J."/>
            <person name="Harrop T.W.R."/>
            <person name="Goldson S.G."/>
            <person name="Dearden P.K."/>
        </authorList>
    </citation>
    <scope>NUCLEOTIDE SEQUENCE</scope>
    <source>
        <strain evidence="1">Irish</strain>
        <tissue evidence="1">Whole body</tissue>
    </source>
</reference>
<proteinExistence type="predicted"/>